<feature type="signal peptide" evidence="1">
    <location>
        <begin position="1"/>
        <end position="32"/>
    </location>
</feature>
<keyword evidence="1" id="KW-0732">Signal</keyword>
<keyword evidence="3" id="KW-1185">Reference proteome</keyword>
<dbReference type="Proteomes" id="UP000295293">
    <property type="component" value="Unassembled WGS sequence"/>
</dbReference>
<accession>A0A4R6YQX2</accession>
<gene>
    <name evidence="2" type="ORF">DFR29_113107</name>
</gene>
<evidence type="ECO:0000313" key="2">
    <source>
        <dbReference type="EMBL" id="TDR40407.1"/>
    </source>
</evidence>
<dbReference type="OrthoDB" id="339834at2"/>
<reference evidence="2 3" key="1">
    <citation type="submission" date="2019-03" db="EMBL/GenBank/DDBJ databases">
        <title>Genomic Encyclopedia of Type Strains, Phase IV (KMG-IV): sequencing the most valuable type-strain genomes for metagenomic binning, comparative biology and taxonomic classification.</title>
        <authorList>
            <person name="Goeker M."/>
        </authorList>
    </citation>
    <scope>NUCLEOTIDE SEQUENCE [LARGE SCALE GENOMIC DNA]</scope>
    <source>
        <strain evidence="2 3">DSM 21667</strain>
    </source>
</reference>
<evidence type="ECO:0000256" key="1">
    <source>
        <dbReference type="SAM" id="SignalP"/>
    </source>
</evidence>
<comment type="caution">
    <text evidence="2">The sequence shown here is derived from an EMBL/GenBank/DDBJ whole genome shotgun (WGS) entry which is preliminary data.</text>
</comment>
<proteinExistence type="predicted"/>
<organism evidence="2 3">
    <name type="scientific">Tahibacter aquaticus</name>
    <dbReference type="NCBI Taxonomy" id="520092"/>
    <lineage>
        <taxon>Bacteria</taxon>
        <taxon>Pseudomonadati</taxon>
        <taxon>Pseudomonadota</taxon>
        <taxon>Gammaproteobacteria</taxon>
        <taxon>Lysobacterales</taxon>
        <taxon>Rhodanobacteraceae</taxon>
        <taxon>Tahibacter</taxon>
    </lineage>
</organism>
<protein>
    <submittedName>
        <fullName evidence="2">Uncharacterized protein DUF4087</fullName>
    </submittedName>
</protein>
<evidence type="ECO:0000313" key="3">
    <source>
        <dbReference type="Proteomes" id="UP000295293"/>
    </source>
</evidence>
<sequence>MRYASLFRTPASRCAALLVLTALIAATASGKAPDGIENRCGWFVNPSPGNASLLDRDGEWTVAMQGGHQAEGNWPSIDKKQWVAYGGTGYGYGCTCMRVVTDAEEDTIKRIVSSQSKPLLQCRRDPKLTEPRL</sequence>
<name>A0A4R6YQX2_9GAMM</name>
<dbReference type="EMBL" id="SNZH01000013">
    <property type="protein sequence ID" value="TDR40407.1"/>
    <property type="molecule type" value="Genomic_DNA"/>
</dbReference>
<dbReference type="Pfam" id="PF13316">
    <property type="entry name" value="DUF4087"/>
    <property type="match status" value="1"/>
</dbReference>
<dbReference type="AlphaFoldDB" id="A0A4R6YQX2"/>
<dbReference type="InterPro" id="IPR025145">
    <property type="entry name" value="DUF4087"/>
</dbReference>
<feature type="chain" id="PRO_5020862676" evidence="1">
    <location>
        <begin position="33"/>
        <end position="133"/>
    </location>
</feature>